<dbReference type="InterPro" id="IPR036412">
    <property type="entry name" value="HAD-like_sf"/>
</dbReference>
<accession>A0AAX1MYP8</accession>
<dbReference type="PANTHER" id="PTHR43344">
    <property type="entry name" value="PHOSPHOSERINE PHOSPHATASE"/>
    <property type="match status" value="1"/>
</dbReference>
<organism evidence="2 3">
    <name type="scientific">Flammeovirga yaeyamensis</name>
    <dbReference type="NCBI Taxonomy" id="367791"/>
    <lineage>
        <taxon>Bacteria</taxon>
        <taxon>Pseudomonadati</taxon>
        <taxon>Bacteroidota</taxon>
        <taxon>Cytophagia</taxon>
        <taxon>Cytophagales</taxon>
        <taxon>Flammeovirgaceae</taxon>
        <taxon>Flammeovirga</taxon>
    </lineage>
</organism>
<dbReference type="InterPro" id="IPR023214">
    <property type="entry name" value="HAD_sf"/>
</dbReference>
<dbReference type="EMBL" id="CP076132">
    <property type="protein sequence ID" value="QWG00464.1"/>
    <property type="molecule type" value="Genomic_DNA"/>
</dbReference>
<keyword evidence="3" id="KW-1185">Reference proteome</keyword>
<dbReference type="InterPro" id="IPR050582">
    <property type="entry name" value="HAD-like_SerB"/>
</dbReference>
<evidence type="ECO:0000313" key="2">
    <source>
        <dbReference type="EMBL" id="QWG00464.1"/>
    </source>
</evidence>
<dbReference type="Pfam" id="PF12710">
    <property type="entry name" value="HAD"/>
    <property type="match status" value="1"/>
</dbReference>
<proteinExistence type="predicted"/>
<feature type="chain" id="PRO_5043500156" evidence="1">
    <location>
        <begin position="19"/>
        <end position="230"/>
    </location>
</feature>
<protein>
    <submittedName>
        <fullName evidence="2">HAD-IB family phosphatase</fullName>
    </submittedName>
</protein>
<keyword evidence="1" id="KW-0732">Signal</keyword>
<dbReference type="NCBIfam" id="TIGR01488">
    <property type="entry name" value="HAD-SF-IB"/>
    <property type="match status" value="1"/>
</dbReference>
<gene>
    <name evidence="2" type="ORF">KMW28_12450</name>
</gene>
<sequence>MKKILLITLLFVSQFVLAQDKIAVFDMDGTLISESPNYALADFAKKYSTSQIETMDDLVNGLTELSNNPKYPKYLKSFFKKHDIRVYPYMMTVVDSLKKEGYTLVLCTGSEVRFAEEVNKRYLNNSFDVVIGSEFRTEKLKAKNININDKEGKVDNLKARGIKPTVAYGNSHGDFPMMKYVGNGYLVIHDDEANKEYDKPEQYTKECKELGFKTIKISDWNLETVDAWNK</sequence>
<evidence type="ECO:0000256" key="1">
    <source>
        <dbReference type="SAM" id="SignalP"/>
    </source>
</evidence>
<dbReference type="Proteomes" id="UP000678679">
    <property type="component" value="Chromosome 1"/>
</dbReference>
<dbReference type="Gene3D" id="3.40.50.1000">
    <property type="entry name" value="HAD superfamily/HAD-like"/>
    <property type="match status" value="1"/>
</dbReference>
<reference evidence="2 3" key="1">
    <citation type="submission" date="2021-05" db="EMBL/GenBank/DDBJ databases">
        <title>Comparative genomic studies on the polysaccharide-degrading batcterial strains of the Flammeovirga genus.</title>
        <authorList>
            <person name="Zewei F."/>
            <person name="Zheng Z."/>
            <person name="Yu L."/>
            <person name="Ruyue G."/>
            <person name="Yanhong M."/>
            <person name="Yuanyuan C."/>
            <person name="Jingyan G."/>
            <person name="Wenjun H."/>
        </authorList>
    </citation>
    <scope>NUCLEOTIDE SEQUENCE [LARGE SCALE GENOMIC DNA]</scope>
    <source>
        <strain evidence="2 3">NBRC:100898</strain>
    </source>
</reference>
<dbReference type="SUPFAM" id="SSF56784">
    <property type="entry name" value="HAD-like"/>
    <property type="match status" value="1"/>
</dbReference>
<evidence type="ECO:0000313" key="3">
    <source>
        <dbReference type="Proteomes" id="UP000678679"/>
    </source>
</evidence>
<name>A0AAX1MYP8_9BACT</name>
<dbReference type="KEGG" id="fya:KMW28_12450"/>
<dbReference type="AlphaFoldDB" id="A0AAX1MYP8"/>
<feature type="signal peptide" evidence="1">
    <location>
        <begin position="1"/>
        <end position="18"/>
    </location>
</feature>
<dbReference type="RefSeq" id="WP_169663134.1">
    <property type="nucleotide sequence ID" value="NZ_CP076132.1"/>
</dbReference>